<accession>A0A267FCQ6</accession>
<feature type="signal peptide" evidence="5">
    <location>
        <begin position="1"/>
        <end position="25"/>
    </location>
</feature>
<evidence type="ECO:0000259" key="6">
    <source>
        <dbReference type="PROSITE" id="PS50041"/>
    </source>
</evidence>
<evidence type="ECO:0008006" key="10">
    <source>
        <dbReference type="Google" id="ProtNLM"/>
    </source>
</evidence>
<dbReference type="EMBL" id="NIVC01001195">
    <property type="protein sequence ID" value="PAA70937.1"/>
    <property type="molecule type" value="Genomic_DNA"/>
</dbReference>
<dbReference type="Pfam" id="PF00059">
    <property type="entry name" value="Lectin_C"/>
    <property type="match status" value="1"/>
</dbReference>
<evidence type="ECO:0000256" key="3">
    <source>
        <dbReference type="PROSITE-ProRule" id="PRU00302"/>
    </source>
</evidence>
<evidence type="ECO:0000256" key="1">
    <source>
        <dbReference type="ARBA" id="ARBA00022729"/>
    </source>
</evidence>
<dbReference type="SUPFAM" id="SSF56436">
    <property type="entry name" value="C-type lectin-like"/>
    <property type="match status" value="1"/>
</dbReference>
<dbReference type="OrthoDB" id="6326165at2759"/>
<dbReference type="CDD" id="cd00037">
    <property type="entry name" value="CLECT"/>
    <property type="match status" value="1"/>
</dbReference>
<evidence type="ECO:0000256" key="5">
    <source>
        <dbReference type="SAM" id="SignalP"/>
    </source>
</evidence>
<feature type="chain" id="PRO_5012062955" description="C-type lectin domain-containing protein" evidence="5">
    <location>
        <begin position="26"/>
        <end position="602"/>
    </location>
</feature>
<reference evidence="8 9" key="1">
    <citation type="submission" date="2017-06" db="EMBL/GenBank/DDBJ databases">
        <title>A platform for efficient transgenesis in Macrostomum lignano, a flatworm model organism for stem cell research.</title>
        <authorList>
            <person name="Berezikov E."/>
        </authorList>
    </citation>
    <scope>NUCLEOTIDE SEQUENCE [LARGE SCALE GENOMIC DNA]</scope>
    <source>
        <strain evidence="8">DV1</strain>
        <tissue evidence="8">Whole organism</tissue>
    </source>
</reference>
<keyword evidence="9" id="KW-1185">Reference proteome</keyword>
<feature type="transmembrane region" description="Helical" evidence="4">
    <location>
        <begin position="558"/>
        <end position="579"/>
    </location>
</feature>
<evidence type="ECO:0000259" key="7">
    <source>
        <dbReference type="PROSITE" id="PS50923"/>
    </source>
</evidence>
<dbReference type="InterPro" id="IPR016187">
    <property type="entry name" value="CTDL_fold"/>
</dbReference>
<dbReference type="Pfam" id="PF00084">
    <property type="entry name" value="Sushi"/>
    <property type="match status" value="1"/>
</dbReference>
<feature type="domain" description="C-type lectin" evidence="6">
    <location>
        <begin position="44"/>
        <end position="152"/>
    </location>
</feature>
<proteinExistence type="predicted"/>
<dbReference type="InterPro" id="IPR000436">
    <property type="entry name" value="Sushi_SCR_CCP_dom"/>
</dbReference>
<dbReference type="InterPro" id="IPR001304">
    <property type="entry name" value="C-type_lectin-like"/>
</dbReference>
<evidence type="ECO:0000256" key="2">
    <source>
        <dbReference type="ARBA" id="ARBA00023157"/>
    </source>
</evidence>
<keyword evidence="4" id="KW-0472">Membrane</keyword>
<keyword evidence="4" id="KW-1133">Transmembrane helix</keyword>
<sequence length="602" mass="65789">MLAQGIVTSAAFCFLLICISAASSALAPNVMDACGDASWNYYPLSGKCYKRISNALAVNQSEAKSVCSDAAARLIQLDSRAESLDFFRYCIKTEATGSSIWTDAVNDGGTWQWQTSGLTVKNSSWDPSGGATQSGSCAFFTVTFSADNAEWSQSTGLRKADCGALLAVFCEKSAATCNPSTSLASRYNSLTMRLANTSYGVEFYPDTANYGQLMNVQCRPGFYRASDSLTAKVSYPVTADGLRANQIYCFADGSFASNVIEVCNPIRCNATMLKTDLKIPHVKPYESVLTSNFYNYTDSFTVNCSRGYVSYTNLSSVRSSVACGQNWIDKTMGEWQPPDLNTCTAVKCEPIMNVINPNSISYKAYNREDSREYGEFQLSSFPYYPNQVSIKCKQAGYFFEDRQFDKIIKCDLSNGSLISGQWIGIYGTDLNNLKTINCKPVSCLSDTLMPRSTDASTLIKTKSFKNNVTIEFGNGTRVTVEAAAVNIPDEYPYASVIAFQCTETSDTGVGEPIAYCKSDGTWNITQLPSCIQKTANLDLAGRKHYVPPAKEADSAQSIGAVVIIILVMFSVLVIVLDLSTLSRDINLLKTNLKRLKSLKKLK</sequence>
<gene>
    <name evidence="8" type="ORF">BOX15_Mlig020090g1</name>
</gene>
<dbReference type="InterPro" id="IPR016186">
    <property type="entry name" value="C-type_lectin-like/link_sf"/>
</dbReference>
<dbReference type="InterPro" id="IPR035976">
    <property type="entry name" value="Sushi/SCR/CCP_sf"/>
</dbReference>
<keyword evidence="3" id="KW-0768">Sushi</keyword>
<dbReference type="Gene3D" id="3.10.100.10">
    <property type="entry name" value="Mannose-Binding Protein A, subunit A"/>
    <property type="match status" value="1"/>
</dbReference>
<protein>
    <recommendedName>
        <fullName evidence="10">C-type lectin domain-containing protein</fullName>
    </recommendedName>
</protein>
<dbReference type="PROSITE" id="PS50923">
    <property type="entry name" value="SUSHI"/>
    <property type="match status" value="1"/>
</dbReference>
<organism evidence="8 9">
    <name type="scientific">Macrostomum lignano</name>
    <dbReference type="NCBI Taxonomy" id="282301"/>
    <lineage>
        <taxon>Eukaryota</taxon>
        <taxon>Metazoa</taxon>
        <taxon>Spiralia</taxon>
        <taxon>Lophotrochozoa</taxon>
        <taxon>Platyhelminthes</taxon>
        <taxon>Rhabditophora</taxon>
        <taxon>Macrostomorpha</taxon>
        <taxon>Macrostomida</taxon>
        <taxon>Macrostomidae</taxon>
        <taxon>Macrostomum</taxon>
    </lineage>
</organism>
<dbReference type="Proteomes" id="UP000215902">
    <property type="component" value="Unassembled WGS sequence"/>
</dbReference>
<dbReference type="SUPFAM" id="SSF57535">
    <property type="entry name" value="Complement control module/SCR domain"/>
    <property type="match status" value="1"/>
</dbReference>
<keyword evidence="4" id="KW-0812">Transmembrane</keyword>
<evidence type="ECO:0000313" key="8">
    <source>
        <dbReference type="EMBL" id="PAA70937.1"/>
    </source>
</evidence>
<comment type="caution">
    <text evidence="8">The sequence shown here is derived from an EMBL/GenBank/DDBJ whole genome shotgun (WGS) entry which is preliminary data.</text>
</comment>
<evidence type="ECO:0000313" key="9">
    <source>
        <dbReference type="Proteomes" id="UP000215902"/>
    </source>
</evidence>
<keyword evidence="1 5" id="KW-0732">Signal</keyword>
<evidence type="ECO:0000256" key="4">
    <source>
        <dbReference type="SAM" id="Phobius"/>
    </source>
</evidence>
<dbReference type="SMART" id="SM00034">
    <property type="entry name" value="CLECT"/>
    <property type="match status" value="1"/>
</dbReference>
<dbReference type="PROSITE" id="PS50041">
    <property type="entry name" value="C_TYPE_LECTIN_2"/>
    <property type="match status" value="1"/>
</dbReference>
<keyword evidence="2" id="KW-1015">Disulfide bond</keyword>
<name>A0A267FCQ6_9PLAT</name>
<comment type="caution">
    <text evidence="3">Lacks conserved residue(s) required for the propagation of feature annotation.</text>
</comment>
<dbReference type="AlphaFoldDB" id="A0A267FCQ6"/>
<dbReference type="Gene3D" id="2.10.70.10">
    <property type="entry name" value="Complement Module, domain 1"/>
    <property type="match status" value="1"/>
</dbReference>
<feature type="domain" description="Sushi" evidence="7">
    <location>
        <begin position="478"/>
        <end position="532"/>
    </location>
</feature>